<dbReference type="RefSeq" id="WP_115569939.1">
    <property type="nucleotide sequence ID" value="NZ_NXLV01000013.1"/>
</dbReference>
<dbReference type="InterPro" id="IPR050397">
    <property type="entry name" value="Env_Response_Regulators"/>
</dbReference>
<dbReference type="GO" id="GO:0003700">
    <property type="term" value="F:DNA-binding transcription factor activity"/>
    <property type="evidence" value="ECO:0007669"/>
    <property type="project" value="TreeGrafter"/>
</dbReference>
<dbReference type="GO" id="GO:0005829">
    <property type="term" value="C:cytosol"/>
    <property type="evidence" value="ECO:0007669"/>
    <property type="project" value="TreeGrafter"/>
</dbReference>
<dbReference type="AlphaFoldDB" id="A0A3D8IZ24"/>
<keyword evidence="3" id="KW-0804">Transcription</keyword>
<keyword evidence="1" id="KW-0805">Transcription regulation</keyword>
<dbReference type="InterPro" id="IPR000595">
    <property type="entry name" value="cNMP-bd_dom"/>
</dbReference>
<evidence type="ECO:0000256" key="3">
    <source>
        <dbReference type="ARBA" id="ARBA00023163"/>
    </source>
</evidence>
<protein>
    <recommendedName>
        <fullName evidence="4">HTH crp-type domain-containing protein</fullName>
    </recommendedName>
</protein>
<dbReference type="Proteomes" id="UP000257045">
    <property type="component" value="Unassembled WGS sequence"/>
</dbReference>
<dbReference type="Pfam" id="PF13545">
    <property type="entry name" value="HTH_Crp_2"/>
    <property type="match status" value="1"/>
</dbReference>
<dbReference type="SMART" id="SM00419">
    <property type="entry name" value="HTH_CRP"/>
    <property type="match status" value="1"/>
</dbReference>
<dbReference type="Gene3D" id="1.10.10.10">
    <property type="entry name" value="Winged helix-like DNA-binding domain superfamily/Winged helix DNA-binding domain"/>
    <property type="match status" value="1"/>
</dbReference>
<dbReference type="Gene3D" id="2.60.120.10">
    <property type="entry name" value="Jelly Rolls"/>
    <property type="match status" value="1"/>
</dbReference>
<dbReference type="PROSITE" id="PS51063">
    <property type="entry name" value="HTH_CRP_2"/>
    <property type="match status" value="1"/>
</dbReference>
<evidence type="ECO:0000256" key="2">
    <source>
        <dbReference type="ARBA" id="ARBA00023125"/>
    </source>
</evidence>
<evidence type="ECO:0000313" key="6">
    <source>
        <dbReference type="Proteomes" id="UP000257045"/>
    </source>
</evidence>
<gene>
    <name evidence="5" type="ORF">CQA58_06630</name>
</gene>
<dbReference type="Pfam" id="PF00027">
    <property type="entry name" value="cNMP_binding"/>
    <property type="match status" value="1"/>
</dbReference>
<organism evidence="5 6">
    <name type="scientific">Helicobacter brantae</name>
    <dbReference type="NCBI Taxonomy" id="375927"/>
    <lineage>
        <taxon>Bacteria</taxon>
        <taxon>Pseudomonadati</taxon>
        <taxon>Campylobacterota</taxon>
        <taxon>Epsilonproteobacteria</taxon>
        <taxon>Campylobacterales</taxon>
        <taxon>Helicobacteraceae</taxon>
        <taxon>Helicobacter</taxon>
    </lineage>
</organism>
<dbReference type="InterPro" id="IPR018490">
    <property type="entry name" value="cNMP-bd_dom_sf"/>
</dbReference>
<sequence length="191" mass="22042">MQEYFQEKDLLYFTYPKGKRLFVNQEICEGVMCLLSGKIRVFSTSYNHKEITLFFLELGEFCVLSASCVLPSFELDITLEVQEKSQIALLPSQKVKALSKENTRFALKVNEIINKRLSQTLQVLTSVAFTPLQQRIKDFLLQSHQEVLYITHKELANHLGSAREAISKTLKEMKQRGEIDLQRGKIIIKNL</sequence>
<dbReference type="SUPFAM" id="SSF51206">
    <property type="entry name" value="cAMP-binding domain-like"/>
    <property type="match status" value="1"/>
</dbReference>
<dbReference type="PANTHER" id="PTHR24567:SF26">
    <property type="entry name" value="REGULATORY PROTEIN YEIL"/>
    <property type="match status" value="1"/>
</dbReference>
<accession>A0A3D8IZ24</accession>
<dbReference type="InterPro" id="IPR036390">
    <property type="entry name" value="WH_DNA-bd_sf"/>
</dbReference>
<name>A0A3D8IZ24_9HELI</name>
<dbReference type="GO" id="GO:0003677">
    <property type="term" value="F:DNA binding"/>
    <property type="evidence" value="ECO:0007669"/>
    <property type="project" value="UniProtKB-KW"/>
</dbReference>
<dbReference type="InterPro" id="IPR014710">
    <property type="entry name" value="RmlC-like_jellyroll"/>
</dbReference>
<dbReference type="InterPro" id="IPR036388">
    <property type="entry name" value="WH-like_DNA-bd_sf"/>
</dbReference>
<dbReference type="OrthoDB" id="9776746at2"/>
<keyword evidence="6" id="KW-1185">Reference proteome</keyword>
<feature type="domain" description="HTH crp-type" evidence="4">
    <location>
        <begin position="130"/>
        <end position="191"/>
    </location>
</feature>
<evidence type="ECO:0000313" key="5">
    <source>
        <dbReference type="EMBL" id="RDU69811.1"/>
    </source>
</evidence>
<comment type="caution">
    <text evidence="5">The sequence shown here is derived from an EMBL/GenBank/DDBJ whole genome shotgun (WGS) entry which is preliminary data.</text>
</comment>
<evidence type="ECO:0000256" key="1">
    <source>
        <dbReference type="ARBA" id="ARBA00023015"/>
    </source>
</evidence>
<keyword evidence="2" id="KW-0238">DNA-binding</keyword>
<dbReference type="PANTHER" id="PTHR24567">
    <property type="entry name" value="CRP FAMILY TRANSCRIPTIONAL REGULATORY PROTEIN"/>
    <property type="match status" value="1"/>
</dbReference>
<dbReference type="SUPFAM" id="SSF46785">
    <property type="entry name" value="Winged helix' DNA-binding domain"/>
    <property type="match status" value="1"/>
</dbReference>
<dbReference type="InterPro" id="IPR012318">
    <property type="entry name" value="HTH_CRP"/>
</dbReference>
<evidence type="ECO:0000259" key="4">
    <source>
        <dbReference type="PROSITE" id="PS51063"/>
    </source>
</evidence>
<dbReference type="EMBL" id="NXLV01000013">
    <property type="protein sequence ID" value="RDU69811.1"/>
    <property type="molecule type" value="Genomic_DNA"/>
</dbReference>
<reference evidence="5 6" key="1">
    <citation type="submission" date="2018-04" db="EMBL/GenBank/DDBJ databases">
        <title>Novel Campyloabacter and Helicobacter Species and Strains.</title>
        <authorList>
            <person name="Mannion A.J."/>
            <person name="Shen Z."/>
            <person name="Fox J.G."/>
        </authorList>
    </citation>
    <scope>NUCLEOTIDE SEQUENCE [LARGE SCALE GENOMIC DNA]</scope>
    <source>
        <strain evidence="5 6">MIT 04-9366</strain>
    </source>
</reference>
<proteinExistence type="predicted"/>